<proteinExistence type="predicted"/>
<dbReference type="Proteomes" id="UP000008227">
    <property type="component" value="Chromosome X"/>
</dbReference>
<feature type="transmembrane region" description="Helical" evidence="1">
    <location>
        <begin position="202"/>
        <end position="221"/>
    </location>
</feature>
<evidence type="ECO:0000313" key="3">
    <source>
        <dbReference type="Proteomes" id="UP000008227"/>
    </source>
</evidence>
<reference evidence="2" key="1">
    <citation type="journal article" date="2020" name="Gigascience">
        <title>An improved pig reference genome sequence to enable pig genetics and genomics research.</title>
        <authorList>
            <person name="Warr A."/>
            <person name="Affara N."/>
            <person name="Aken B."/>
            <person name="Beiki H."/>
            <person name="Bickhart D.M."/>
            <person name="Billis K."/>
            <person name="Chow W."/>
            <person name="Eory L."/>
            <person name="Finlayson H.A."/>
            <person name="Flicek P."/>
            <person name="Giron C.G."/>
            <person name="Griffin D.K."/>
            <person name="Hall R."/>
            <person name="Hannum G."/>
            <person name="Hourlier T."/>
            <person name="Howe K."/>
            <person name="Hume D.A."/>
            <person name="Izuogu O."/>
            <person name="Kim K."/>
            <person name="Koren S."/>
            <person name="Liu H."/>
            <person name="Manchanda N."/>
            <person name="Martin F.J."/>
            <person name="Nonneman D.J."/>
            <person name="O'Connor R.E."/>
            <person name="Phillippy A.M."/>
            <person name="Rohrer G.A."/>
            <person name="Rosen B.D."/>
            <person name="Rund L.A."/>
            <person name="Sargent C.A."/>
            <person name="Schook L.B."/>
            <person name="Schroeder S.G."/>
            <person name="Schwartz A.S."/>
            <person name="Skinner B.M."/>
            <person name="Talbot R."/>
            <person name="Tseng E."/>
            <person name="Tuggle C.K."/>
            <person name="Watson M."/>
            <person name="Smith T.P.L."/>
            <person name="Archibald A.L."/>
        </authorList>
    </citation>
    <scope>NUCLEOTIDE SEQUENCE [LARGE SCALE GENOMIC DNA]</scope>
    <source>
        <strain evidence="2">Duroc</strain>
    </source>
</reference>
<evidence type="ECO:0000256" key="1">
    <source>
        <dbReference type="SAM" id="Phobius"/>
    </source>
</evidence>
<dbReference type="AlphaFoldDB" id="A0A8W4FI30"/>
<dbReference type="GeneTree" id="ENSGT00980000200151"/>
<feature type="transmembrane region" description="Helical" evidence="1">
    <location>
        <begin position="164"/>
        <end position="182"/>
    </location>
</feature>
<keyword evidence="3" id="KW-1185">Reference proteome</keyword>
<sequence length="232" mass="26112">IVILIILTLPIHEHGISFHLFFSEYRSFVSLGRFTPRYFILLDAMVNGSASLISFSAFSLLVYRNAINFCVLILYPATLPYSLVSSNSFLVESLGFSRYSIMSSANSNSFTSSFPIWIPFMSFTSLIAVARTSRTMLKSSGESGHPCLVPDLSGNSFSFSPLRMMLAVGLSYMAFIILRVFIRNGCWILSKAFSTSMERIVWFLFFSLLMWCITLMDLRVLKNPCMPGINPT</sequence>
<organism evidence="2 3">
    <name type="scientific">Sus scrofa</name>
    <name type="common">Pig</name>
    <dbReference type="NCBI Taxonomy" id="9823"/>
    <lineage>
        <taxon>Eukaryota</taxon>
        <taxon>Metazoa</taxon>
        <taxon>Chordata</taxon>
        <taxon>Craniata</taxon>
        <taxon>Vertebrata</taxon>
        <taxon>Euteleostomi</taxon>
        <taxon>Mammalia</taxon>
        <taxon>Eutheria</taxon>
        <taxon>Laurasiatheria</taxon>
        <taxon>Artiodactyla</taxon>
        <taxon>Suina</taxon>
        <taxon>Suidae</taxon>
        <taxon>Sus</taxon>
    </lineage>
</organism>
<keyword evidence="1" id="KW-0472">Membrane</keyword>
<keyword evidence="1" id="KW-1133">Transmembrane helix</keyword>
<dbReference type="Ensembl" id="ENSSSCT00000106105.1">
    <property type="protein sequence ID" value="ENSSSCP00000078878.1"/>
    <property type="gene ID" value="ENSSSCG00000052395.1"/>
</dbReference>
<accession>A0A8W4FI30</accession>
<name>A0A8W4FI30_PIG</name>
<reference evidence="2" key="3">
    <citation type="submission" date="2025-09" db="UniProtKB">
        <authorList>
            <consortium name="Ensembl"/>
        </authorList>
    </citation>
    <scope>IDENTIFICATION</scope>
</reference>
<feature type="transmembrane region" description="Helical" evidence="1">
    <location>
        <begin position="69"/>
        <end position="90"/>
    </location>
</feature>
<evidence type="ECO:0000313" key="2">
    <source>
        <dbReference type="Ensembl" id="ENSSSCP00000078878.1"/>
    </source>
</evidence>
<keyword evidence="1" id="KW-0812">Transmembrane</keyword>
<reference evidence="2" key="2">
    <citation type="submission" date="2025-08" db="UniProtKB">
        <authorList>
            <consortium name="Ensembl"/>
        </authorList>
    </citation>
    <scope>IDENTIFICATION</scope>
</reference>
<feature type="transmembrane region" description="Helical" evidence="1">
    <location>
        <begin position="38"/>
        <end position="62"/>
    </location>
</feature>
<protein>
    <submittedName>
        <fullName evidence="2">Uncharacterized protein</fullName>
    </submittedName>
</protein>